<feature type="region of interest" description="Disordered" evidence="1">
    <location>
        <begin position="97"/>
        <end position="123"/>
    </location>
</feature>
<evidence type="ECO:0000256" key="1">
    <source>
        <dbReference type="SAM" id="MobiDB-lite"/>
    </source>
</evidence>
<evidence type="ECO:0000313" key="2">
    <source>
        <dbReference type="EMBL" id="CAA2409755.1"/>
    </source>
</evidence>
<keyword evidence="3" id="KW-1185">Reference proteome</keyword>
<dbReference type="InterPro" id="IPR036388">
    <property type="entry name" value="WH-like_DNA-bd_sf"/>
</dbReference>
<evidence type="ECO:0000313" key="3">
    <source>
        <dbReference type="Proteomes" id="UP000464956"/>
    </source>
</evidence>
<reference evidence="2" key="1">
    <citation type="submission" date="2019-12" db="EMBL/GenBank/DDBJ databases">
        <authorList>
            <person name="Ansaldi M."/>
            <person name="Clavijo F."/>
        </authorList>
    </citation>
    <scope>NUCLEOTIDE SEQUENCE [LARGE SCALE GENOMIC DNA]</scope>
</reference>
<dbReference type="GeneID" id="62676368"/>
<name>A0A679KKG9_9CAUD</name>
<accession>A0A679KKG9</accession>
<feature type="compositionally biased region" description="Basic and acidic residues" evidence="1">
    <location>
        <begin position="97"/>
        <end position="109"/>
    </location>
</feature>
<proteinExistence type="predicted"/>
<dbReference type="KEGG" id="vg:62676368"/>
<dbReference type="SUPFAM" id="SSF46785">
    <property type="entry name" value="Winged helix' DNA-binding domain"/>
    <property type="match status" value="1"/>
</dbReference>
<organism evidence="2 3">
    <name type="scientific">Xanthomonas phage Bosa</name>
    <dbReference type="NCBI Taxonomy" id="2674976"/>
    <lineage>
        <taxon>Viruses</taxon>
        <taxon>Duplodnaviria</taxon>
        <taxon>Heunggongvirae</taxon>
        <taxon>Uroviricota</taxon>
        <taxon>Caudoviricetes</taxon>
        <taxon>Mesyanzhinovviridae</taxon>
        <taxon>Bradleyvirinae</taxon>
        <taxon>Bosavirus</taxon>
        <taxon>Bosavirus bosa</taxon>
    </lineage>
</organism>
<protein>
    <submittedName>
        <fullName evidence="2">Uncharacterized protein</fullName>
    </submittedName>
</protein>
<dbReference type="InterPro" id="IPR036390">
    <property type="entry name" value="WH_DNA-bd_sf"/>
</dbReference>
<dbReference type="Proteomes" id="UP000464956">
    <property type="component" value="Chromosome"/>
</dbReference>
<dbReference type="RefSeq" id="YP_009997005.1">
    <property type="nucleotide sequence ID" value="NC_052967.1"/>
</dbReference>
<dbReference type="EMBL" id="LR743532">
    <property type="protein sequence ID" value="CAA2409755.1"/>
    <property type="molecule type" value="Genomic_DNA"/>
</dbReference>
<dbReference type="Gene3D" id="1.10.10.10">
    <property type="entry name" value="Winged helix-like DNA-binding domain superfamily/Winged helix DNA-binding domain"/>
    <property type="match status" value="1"/>
</dbReference>
<sequence>MSAAYSSVRKGVRAWLEANPGEHAIQHIATQSGLDRSAVTDVLGKMRRAGEARCTKVGHGRLYELVPGAADTSRKIGRRDPEAKREYARLYFQRKSAEMKRERMSRLADEQAPPPEEPREERAETVAEFRRRGGRVEVLASHWN</sequence>